<feature type="region of interest" description="Disordered" evidence="2">
    <location>
        <begin position="272"/>
        <end position="293"/>
    </location>
</feature>
<evidence type="ECO:0000256" key="3">
    <source>
        <dbReference type="SAM" id="Phobius"/>
    </source>
</evidence>
<proteinExistence type="predicted"/>
<keyword evidence="3" id="KW-1133">Transmembrane helix</keyword>
<keyword evidence="1" id="KW-0547">Nucleotide-binding</keyword>
<dbReference type="PROSITE" id="PS50011">
    <property type="entry name" value="PROTEIN_KINASE_DOM"/>
    <property type="match status" value="1"/>
</dbReference>
<feature type="binding site" evidence="1">
    <location>
        <position position="55"/>
    </location>
    <ligand>
        <name>ATP</name>
        <dbReference type="ChEBI" id="CHEBI:30616"/>
    </ligand>
</feature>
<keyword evidence="1" id="KW-0067">ATP-binding</keyword>
<dbReference type="GO" id="GO:0004674">
    <property type="term" value="F:protein serine/threonine kinase activity"/>
    <property type="evidence" value="ECO:0007669"/>
    <property type="project" value="TreeGrafter"/>
</dbReference>
<comment type="caution">
    <text evidence="5">The sequence shown here is derived from an EMBL/GenBank/DDBJ whole genome shotgun (WGS) entry which is preliminary data.</text>
</comment>
<evidence type="ECO:0000256" key="1">
    <source>
        <dbReference type="PROSITE-ProRule" id="PRU10141"/>
    </source>
</evidence>
<dbReference type="SMART" id="SM00220">
    <property type="entry name" value="S_TKc"/>
    <property type="match status" value="1"/>
</dbReference>
<dbReference type="Proteomes" id="UP000070376">
    <property type="component" value="Unassembled WGS sequence"/>
</dbReference>
<evidence type="ECO:0000256" key="2">
    <source>
        <dbReference type="SAM" id="MobiDB-lite"/>
    </source>
</evidence>
<keyword evidence="3" id="KW-0812">Transmembrane</keyword>
<dbReference type="InterPro" id="IPR017441">
    <property type="entry name" value="Protein_kinase_ATP_BS"/>
</dbReference>
<accession>A0A133L2K8</accession>
<keyword evidence="3" id="KW-0472">Membrane</keyword>
<dbReference type="PATRIC" id="fig|1398.22.peg.287"/>
<dbReference type="GO" id="GO:0005737">
    <property type="term" value="C:cytoplasm"/>
    <property type="evidence" value="ECO:0007669"/>
    <property type="project" value="TreeGrafter"/>
</dbReference>
<evidence type="ECO:0000259" key="4">
    <source>
        <dbReference type="PROSITE" id="PS50011"/>
    </source>
</evidence>
<reference evidence="6" key="1">
    <citation type="submission" date="2016-01" db="EMBL/GenBank/DDBJ databases">
        <authorList>
            <person name="Mitreva M."/>
            <person name="Pepin K.H."/>
            <person name="Mihindukulasuriya K.A."/>
            <person name="Fulton R."/>
            <person name="Fronick C."/>
            <person name="O'Laughlin M."/>
            <person name="Miner T."/>
            <person name="Herter B."/>
            <person name="Rosa B.A."/>
            <person name="Cordes M."/>
            <person name="Tomlinson C."/>
            <person name="Wollam A."/>
            <person name="Palsikar V.B."/>
            <person name="Mardis E.R."/>
            <person name="Wilson R.K."/>
        </authorList>
    </citation>
    <scope>NUCLEOTIDE SEQUENCE [LARGE SCALE GENOMIC DNA]</scope>
    <source>
        <strain evidence="6">GED7749B</strain>
    </source>
</reference>
<dbReference type="AlphaFoldDB" id="A0A133L2K8"/>
<evidence type="ECO:0000313" key="5">
    <source>
        <dbReference type="EMBL" id="KWZ85780.1"/>
    </source>
</evidence>
<dbReference type="Gene3D" id="3.30.200.20">
    <property type="entry name" value="Phosphorylase Kinase, domain 1"/>
    <property type="match status" value="1"/>
</dbReference>
<gene>
    <name evidence="5" type="ORF">HMPREF3213_00291</name>
</gene>
<dbReference type="InterPro" id="IPR000719">
    <property type="entry name" value="Prot_kinase_dom"/>
</dbReference>
<name>A0A133L2K8_HEYCO</name>
<protein>
    <recommendedName>
        <fullName evidence="4">Protein kinase domain-containing protein</fullName>
    </recommendedName>
</protein>
<dbReference type="PANTHER" id="PTHR44167:SF24">
    <property type="entry name" value="SERINE_THREONINE-PROTEIN KINASE CHK2"/>
    <property type="match status" value="1"/>
</dbReference>
<sequence>MMTDNTLKNPFNDPPGTVVTGKWHKNRYRLLKRLGAGANGAVYLAESAAGPVALKVGVSTAQVASESSVLKTISKARGQSLGPSFLEADDWERGREIIPFYVMEYIDGPDLLSFVTGKGFSWAAVLVIQLLSDLQHLHEQGWIFGDLKPENLLVGTPGNRIRCIDPGGMTKIGRSVKEFTEFFDRGYWGLGSRKAEPSYDLFSVAMVMINLAYPNRFLKKQANGFPQLMAAVRQHAGLCKFEAVLRKALGGGYQTAFEMRQDMLMLLTSHREKKKAKTTHRPEKQKSGQSRAKRRRFRKFKKFMAAMMIILMISVLYWYYTYGQISIPF</sequence>
<organism evidence="5 6">
    <name type="scientific">Heyndrickxia coagulans</name>
    <name type="common">Weizmannia coagulans</name>
    <dbReference type="NCBI Taxonomy" id="1398"/>
    <lineage>
        <taxon>Bacteria</taxon>
        <taxon>Bacillati</taxon>
        <taxon>Bacillota</taxon>
        <taxon>Bacilli</taxon>
        <taxon>Bacillales</taxon>
        <taxon>Bacillaceae</taxon>
        <taxon>Heyndrickxia</taxon>
    </lineage>
</organism>
<feature type="domain" description="Protein kinase" evidence="4">
    <location>
        <begin position="28"/>
        <end position="273"/>
    </location>
</feature>
<dbReference type="SUPFAM" id="SSF56112">
    <property type="entry name" value="Protein kinase-like (PK-like)"/>
    <property type="match status" value="1"/>
</dbReference>
<dbReference type="Gene3D" id="1.10.510.10">
    <property type="entry name" value="Transferase(Phosphotransferase) domain 1"/>
    <property type="match status" value="1"/>
</dbReference>
<feature type="transmembrane region" description="Helical" evidence="3">
    <location>
        <begin position="303"/>
        <end position="320"/>
    </location>
</feature>
<dbReference type="RefSeq" id="WP_061086424.1">
    <property type="nucleotide sequence ID" value="NZ_KQ955793.1"/>
</dbReference>
<dbReference type="GO" id="GO:0005524">
    <property type="term" value="F:ATP binding"/>
    <property type="evidence" value="ECO:0007669"/>
    <property type="project" value="UniProtKB-UniRule"/>
</dbReference>
<dbReference type="InterPro" id="IPR011009">
    <property type="entry name" value="Kinase-like_dom_sf"/>
</dbReference>
<dbReference type="Pfam" id="PF00069">
    <property type="entry name" value="Pkinase"/>
    <property type="match status" value="1"/>
</dbReference>
<evidence type="ECO:0000313" key="6">
    <source>
        <dbReference type="Proteomes" id="UP000070376"/>
    </source>
</evidence>
<dbReference type="PANTHER" id="PTHR44167">
    <property type="entry name" value="OVARIAN-SPECIFIC SERINE/THREONINE-PROTEIN KINASE LOK-RELATED"/>
    <property type="match status" value="1"/>
</dbReference>
<dbReference type="EMBL" id="LRPN01000011">
    <property type="protein sequence ID" value="KWZ85780.1"/>
    <property type="molecule type" value="Genomic_DNA"/>
</dbReference>
<dbReference type="PROSITE" id="PS00107">
    <property type="entry name" value="PROTEIN_KINASE_ATP"/>
    <property type="match status" value="1"/>
</dbReference>